<accession>A0A917CPU9</accession>
<proteinExistence type="predicted"/>
<dbReference type="AlphaFoldDB" id="A0A917CPU9"/>
<dbReference type="InterPro" id="IPR005358">
    <property type="entry name" value="Puta_zinc/iron-chelating_dom"/>
</dbReference>
<reference evidence="1" key="2">
    <citation type="submission" date="2020-09" db="EMBL/GenBank/DDBJ databases">
        <authorList>
            <person name="Sun Q."/>
            <person name="Zhou Y."/>
        </authorList>
    </citation>
    <scope>NUCLEOTIDE SEQUENCE</scope>
    <source>
        <strain evidence="1">CGMCC 1.12726</strain>
    </source>
</reference>
<dbReference type="Pfam" id="PF03692">
    <property type="entry name" value="CxxCxxCC"/>
    <property type="match status" value="1"/>
</dbReference>
<gene>
    <name evidence="1" type="ORF">GCM10010960_15960</name>
</gene>
<name>A0A917CPU9_9GAMM</name>
<organism evidence="1 2">
    <name type="scientific">Arenimonas maotaiensis</name>
    <dbReference type="NCBI Taxonomy" id="1446479"/>
    <lineage>
        <taxon>Bacteria</taxon>
        <taxon>Pseudomonadati</taxon>
        <taxon>Pseudomonadota</taxon>
        <taxon>Gammaproteobacteria</taxon>
        <taxon>Lysobacterales</taxon>
        <taxon>Lysobacteraceae</taxon>
        <taxon>Arenimonas</taxon>
    </lineage>
</organism>
<protein>
    <submittedName>
        <fullName evidence="1">Zinc/iron-chelating domain-containing protein</fullName>
    </submittedName>
</protein>
<dbReference type="EMBL" id="BMFO01000003">
    <property type="protein sequence ID" value="GGF95049.1"/>
    <property type="molecule type" value="Genomic_DNA"/>
</dbReference>
<evidence type="ECO:0000313" key="2">
    <source>
        <dbReference type="Proteomes" id="UP000632858"/>
    </source>
</evidence>
<dbReference type="Proteomes" id="UP000632858">
    <property type="component" value="Unassembled WGS sequence"/>
</dbReference>
<dbReference type="RefSeq" id="WP_188449719.1">
    <property type="nucleotide sequence ID" value="NZ_BMFO01000003.1"/>
</dbReference>
<reference evidence="1" key="1">
    <citation type="journal article" date="2014" name="Int. J. Syst. Evol. Microbiol.">
        <title>Complete genome sequence of Corynebacterium casei LMG S-19264T (=DSM 44701T), isolated from a smear-ripened cheese.</title>
        <authorList>
            <consortium name="US DOE Joint Genome Institute (JGI-PGF)"/>
            <person name="Walter F."/>
            <person name="Albersmeier A."/>
            <person name="Kalinowski J."/>
            <person name="Ruckert C."/>
        </authorList>
    </citation>
    <scope>NUCLEOTIDE SEQUENCE</scope>
    <source>
        <strain evidence="1">CGMCC 1.12726</strain>
    </source>
</reference>
<comment type="caution">
    <text evidence="1">The sequence shown here is derived from an EMBL/GenBank/DDBJ whole genome shotgun (WGS) entry which is preliminary data.</text>
</comment>
<keyword evidence="2" id="KW-1185">Reference proteome</keyword>
<sequence>MPSRATPDDSPCTACGACCAHFRVSFYWAEAEHNGLPAELVEPLTPTYSCMAGTNAAAPRCAALSGTVGKAVACTVYPQRTSPCRELQPGDDKCNRARAKHGLPPIAA</sequence>
<evidence type="ECO:0000313" key="1">
    <source>
        <dbReference type="EMBL" id="GGF95049.1"/>
    </source>
</evidence>